<keyword evidence="2" id="KW-1185">Reference proteome</keyword>
<dbReference type="Proteomes" id="UP000053681">
    <property type="component" value="Unassembled WGS sequence"/>
</dbReference>
<dbReference type="RefSeq" id="WP_025909372.1">
    <property type="nucleotide sequence ID" value="NZ_KQ758650.1"/>
</dbReference>
<proteinExistence type="predicted"/>
<evidence type="ECO:0000313" key="2">
    <source>
        <dbReference type="Proteomes" id="UP000053681"/>
    </source>
</evidence>
<organism evidence="1 2">
    <name type="scientific">Priestia veravalensis</name>
    <dbReference type="NCBI Taxonomy" id="1414648"/>
    <lineage>
        <taxon>Bacteria</taxon>
        <taxon>Bacillati</taxon>
        <taxon>Bacillota</taxon>
        <taxon>Bacilli</taxon>
        <taxon>Bacillales</taxon>
        <taxon>Bacillaceae</taxon>
        <taxon>Priestia</taxon>
    </lineage>
</organism>
<accession>A0A0V8JLA4</accession>
<comment type="caution">
    <text evidence="1">The sequence shown here is derived from an EMBL/GenBank/DDBJ whole genome shotgun (WGS) entry which is preliminary data.</text>
</comment>
<evidence type="ECO:0000313" key="1">
    <source>
        <dbReference type="EMBL" id="KSU87827.1"/>
    </source>
</evidence>
<gene>
    <name evidence="1" type="ORF">AS180_10970</name>
</gene>
<name>A0A0V8JLA4_9BACI</name>
<sequence>MVRPNEHFLIIRQALENSYHHIQQGGELSPDLLNQFEQAKAEYEAALNFISSTDSCFRPLS</sequence>
<reference evidence="1 2" key="1">
    <citation type="submission" date="2015-11" db="EMBL/GenBank/DDBJ databases">
        <title>Bacillus caseinolyticus sp nov.</title>
        <authorList>
            <person name="Dastager S.G."/>
            <person name="Mawlankar R."/>
        </authorList>
    </citation>
    <scope>NUCLEOTIDE SEQUENCE [LARGE SCALE GENOMIC DNA]</scope>
    <source>
        <strain evidence="1 2">SGD-V-76</strain>
    </source>
</reference>
<protein>
    <submittedName>
        <fullName evidence="1">Uncharacterized protein</fullName>
    </submittedName>
</protein>
<dbReference type="EMBL" id="LNQP01000034">
    <property type="protein sequence ID" value="KSU87827.1"/>
    <property type="molecule type" value="Genomic_DNA"/>
</dbReference>
<dbReference type="AlphaFoldDB" id="A0A0V8JLA4"/>